<evidence type="ECO:0000256" key="4">
    <source>
        <dbReference type="ARBA" id="ARBA00022842"/>
    </source>
</evidence>
<feature type="binding site" evidence="6">
    <location>
        <position position="166"/>
    </location>
    <ligand>
        <name>Mg(2+)</name>
        <dbReference type="ChEBI" id="CHEBI:18420"/>
        <label>1</label>
    </ligand>
</feature>
<accession>A0A1B1K3N3</accession>
<dbReference type="SUPFAM" id="SSF56219">
    <property type="entry name" value="DNase I-like"/>
    <property type="match status" value="1"/>
</dbReference>
<feature type="active site" evidence="5">
    <location>
        <position position="122"/>
    </location>
</feature>
<dbReference type="NCBIfam" id="TIGR00633">
    <property type="entry name" value="xth"/>
    <property type="match status" value="1"/>
</dbReference>
<evidence type="ECO:0000313" key="9">
    <source>
        <dbReference type="EMBL" id="ANS27234.1"/>
    </source>
</evidence>
<keyword evidence="2 6" id="KW-0479">Metal-binding</keyword>
<comment type="similarity">
    <text evidence="1">Belongs to the DNA repair enzymes AP/ExoA family.</text>
</comment>
<dbReference type="PANTHER" id="PTHR43250">
    <property type="entry name" value="EXODEOXYRIBONUCLEASE III"/>
    <property type="match status" value="1"/>
</dbReference>
<dbReference type="InterPro" id="IPR004808">
    <property type="entry name" value="AP_endonuc_1"/>
</dbReference>
<dbReference type="Pfam" id="PF03372">
    <property type="entry name" value="Exo_endo_phos"/>
    <property type="match status" value="1"/>
</dbReference>
<protein>
    <submittedName>
        <fullName evidence="9">Exodeoxyribonuclease III</fullName>
    </submittedName>
</protein>
<keyword evidence="4 6" id="KW-0460">Magnesium</keyword>
<feature type="domain" description="Endonuclease/exonuclease/phosphatase" evidence="8">
    <location>
        <begin position="17"/>
        <end position="270"/>
    </location>
</feature>
<feature type="binding site" evidence="6">
    <location>
        <position position="168"/>
    </location>
    <ligand>
        <name>Mg(2+)</name>
        <dbReference type="ChEBI" id="CHEBI:18420"/>
        <label>1</label>
    </ligand>
</feature>
<evidence type="ECO:0000313" key="10">
    <source>
        <dbReference type="Proteomes" id="UP000186108"/>
    </source>
</evidence>
<dbReference type="CDD" id="cd10281">
    <property type="entry name" value="Nape_like_AP-endo"/>
    <property type="match status" value="1"/>
</dbReference>
<feature type="site" description="Important for catalytic activity" evidence="7">
    <location>
        <position position="240"/>
    </location>
</feature>
<feature type="site" description="Interaction with DNA substrate" evidence="7">
    <location>
        <position position="270"/>
    </location>
</feature>
<feature type="binding site" evidence="6">
    <location>
        <position position="270"/>
    </location>
    <ligand>
        <name>Mg(2+)</name>
        <dbReference type="ChEBI" id="CHEBI:18420"/>
        <label>1</label>
    </ligand>
</feature>
<dbReference type="GO" id="GO:0046872">
    <property type="term" value="F:metal ion binding"/>
    <property type="evidence" value="ECO:0007669"/>
    <property type="project" value="UniProtKB-KW"/>
</dbReference>
<name>A0A1B1K3N3_RHOOP</name>
<proteinExistence type="inferred from homology"/>
<feature type="binding site" evidence="6">
    <location>
        <position position="19"/>
    </location>
    <ligand>
        <name>Mg(2+)</name>
        <dbReference type="ChEBI" id="CHEBI:18420"/>
        <label>1</label>
    </ligand>
</feature>
<evidence type="ECO:0000256" key="6">
    <source>
        <dbReference type="PIRSR" id="PIRSR604808-2"/>
    </source>
</evidence>
<dbReference type="EMBL" id="CP009111">
    <property type="protein sequence ID" value="ANS27234.1"/>
    <property type="molecule type" value="Genomic_DNA"/>
</dbReference>
<evidence type="ECO:0000256" key="7">
    <source>
        <dbReference type="PIRSR" id="PIRSR604808-3"/>
    </source>
</evidence>
<dbReference type="InterPro" id="IPR005135">
    <property type="entry name" value="Endo/exonuclease/phosphatase"/>
</dbReference>
<keyword evidence="6" id="KW-0464">Manganese</keyword>
<evidence type="ECO:0000259" key="8">
    <source>
        <dbReference type="Pfam" id="PF03372"/>
    </source>
</evidence>
<dbReference type="AlphaFoldDB" id="A0A1B1K3N3"/>
<dbReference type="PATRIC" id="fig|37919.13.peg.2595"/>
<dbReference type="GO" id="GO:0006281">
    <property type="term" value="P:DNA repair"/>
    <property type="evidence" value="ECO:0007669"/>
    <property type="project" value="InterPro"/>
</dbReference>
<dbReference type="PANTHER" id="PTHR43250:SF1">
    <property type="entry name" value="EXODEOXYRIBONUCLEASE III"/>
    <property type="match status" value="1"/>
</dbReference>
<feature type="site" description="Transition state stabilizer" evidence="7">
    <location>
        <position position="168"/>
    </location>
</feature>
<evidence type="ECO:0000256" key="5">
    <source>
        <dbReference type="PIRSR" id="PIRSR604808-1"/>
    </source>
</evidence>
<evidence type="ECO:0000256" key="1">
    <source>
        <dbReference type="ARBA" id="ARBA00007092"/>
    </source>
</evidence>
<organism evidence="9 10">
    <name type="scientific">Rhodococcus opacus</name>
    <name type="common">Nocardia opaca</name>
    <dbReference type="NCBI Taxonomy" id="37919"/>
    <lineage>
        <taxon>Bacteria</taxon>
        <taxon>Bacillati</taxon>
        <taxon>Actinomycetota</taxon>
        <taxon>Actinomycetes</taxon>
        <taxon>Mycobacteriales</taxon>
        <taxon>Nocardiaceae</taxon>
        <taxon>Rhodococcus</taxon>
    </lineage>
</organism>
<feature type="binding site" evidence="6">
    <location>
        <position position="269"/>
    </location>
    <ligand>
        <name>Mg(2+)</name>
        <dbReference type="ChEBI" id="CHEBI:18420"/>
        <label>1</label>
    </ligand>
</feature>
<dbReference type="PROSITE" id="PS51435">
    <property type="entry name" value="AP_NUCLEASE_F1_4"/>
    <property type="match status" value="1"/>
</dbReference>
<sequence length="278" mass="30956">MSYASATVLAVPHIITTVNVNGVRAAARKGLTEWIERTEADVVCLQETRASDEQLAETLAPALEGGWNLVSAEPSSKGRNGVAILSRKPANSFRVGHGDDEFATAGRYLEADFDDLTVASLYLPSGEAQTPRQEEKERFMDSFARYLTDTAAAAVAAGRHVVVCGDWNIAHTELDLKNWKTNKKNSGFLPNEREWLGALLAEDAHWADVVRQLNPDVAGPYSWWSYRGKAFDNDSGWRIDYQIATRELAERAKQAVVERAETYDQRWSDHAPVTVQYR</sequence>
<dbReference type="InterPro" id="IPR036691">
    <property type="entry name" value="Endo/exonu/phosph_ase_sf"/>
</dbReference>
<comment type="cofactor">
    <cofactor evidence="6">
        <name>Mg(2+)</name>
        <dbReference type="ChEBI" id="CHEBI:18420"/>
    </cofactor>
    <cofactor evidence="6">
        <name>Mn(2+)</name>
        <dbReference type="ChEBI" id="CHEBI:29035"/>
    </cofactor>
    <text evidence="6">Probably binds two magnesium or manganese ions per subunit.</text>
</comment>
<evidence type="ECO:0000256" key="3">
    <source>
        <dbReference type="ARBA" id="ARBA00022801"/>
    </source>
</evidence>
<feature type="active site" description="Proton donor/acceptor" evidence="5">
    <location>
        <position position="166"/>
    </location>
</feature>
<dbReference type="Proteomes" id="UP000186108">
    <property type="component" value="Chromosome"/>
</dbReference>
<evidence type="ECO:0000256" key="2">
    <source>
        <dbReference type="ARBA" id="ARBA00022723"/>
    </source>
</evidence>
<gene>
    <name evidence="9" type="ORF">R1CP_12630</name>
</gene>
<reference evidence="9 10" key="1">
    <citation type="submission" date="2014-07" db="EMBL/GenBank/DDBJ databases">
        <authorList>
            <person name="Zhang J.E."/>
            <person name="Yang H."/>
            <person name="Guo J."/>
            <person name="Deng Z."/>
            <person name="Luo H."/>
            <person name="Luo M."/>
            <person name="Zhao B."/>
        </authorList>
    </citation>
    <scope>NUCLEOTIDE SEQUENCE [LARGE SCALE GENOMIC DNA]</scope>
    <source>
        <strain evidence="9 10">1CP</strain>
    </source>
</reference>
<feature type="binding site" evidence="6">
    <location>
        <position position="47"/>
    </location>
    <ligand>
        <name>Mg(2+)</name>
        <dbReference type="ChEBI" id="CHEBI:18420"/>
        <label>1</label>
    </ligand>
</feature>
<feature type="active site" description="Proton acceptor" evidence="5">
    <location>
        <position position="270"/>
    </location>
</feature>
<dbReference type="Gene3D" id="3.60.10.10">
    <property type="entry name" value="Endonuclease/exonuclease/phosphatase"/>
    <property type="match status" value="1"/>
</dbReference>
<keyword evidence="3" id="KW-0378">Hydrolase</keyword>
<dbReference type="GO" id="GO:0008311">
    <property type="term" value="F:double-stranded DNA 3'-5' DNA exonuclease activity"/>
    <property type="evidence" value="ECO:0007669"/>
    <property type="project" value="InterPro"/>
</dbReference>
<dbReference type="NCBIfam" id="TIGR00195">
    <property type="entry name" value="exoDNase_III"/>
    <property type="match status" value="1"/>
</dbReference>
<dbReference type="InterPro" id="IPR037493">
    <property type="entry name" value="ExoIII-like"/>
</dbReference>